<feature type="region of interest" description="Disordered" evidence="1">
    <location>
        <begin position="1"/>
        <end position="155"/>
    </location>
</feature>
<organism evidence="2 3">
    <name type="scientific">Chiloscyllium punctatum</name>
    <name type="common">Brownbanded bambooshark</name>
    <name type="synonym">Hemiscyllium punctatum</name>
    <dbReference type="NCBI Taxonomy" id="137246"/>
    <lineage>
        <taxon>Eukaryota</taxon>
        <taxon>Metazoa</taxon>
        <taxon>Chordata</taxon>
        <taxon>Craniata</taxon>
        <taxon>Vertebrata</taxon>
        <taxon>Chondrichthyes</taxon>
        <taxon>Elasmobranchii</taxon>
        <taxon>Galeomorphii</taxon>
        <taxon>Galeoidea</taxon>
        <taxon>Orectolobiformes</taxon>
        <taxon>Hemiscylliidae</taxon>
        <taxon>Chiloscyllium</taxon>
    </lineage>
</organism>
<evidence type="ECO:0000256" key="1">
    <source>
        <dbReference type="SAM" id="MobiDB-lite"/>
    </source>
</evidence>
<accession>A0A401TEI3</accession>
<dbReference type="EMBL" id="BEZZ01055084">
    <property type="protein sequence ID" value="GCC41064.1"/>
    <property type="molecule type" value="Genomic_DNA"/>
</dbReference>
<evidence type="ECO:0000313" key="3">
    <source>
        <dbReference type="Proteomes" id="UP000287033"/>
    </source>
</evidence>
<feature type="compositionally biased region" description="Basic residues" evidence="1">
    <location>
        <begin position="120"/>
        <end position="130"/>
    </location>
</feature>
<feature type="compositionally biased region" description="Polar residues" evidence="1">
    <location>
        <begin position="132"/>
        <end position="149"/>
    </location>
</feature>
<dbReference type="Proteomes" id="UP000287033">
    <property type="component" value="Unassembled WGS sequence"/>
</dbReference>
<proteinExistence type="predicted"/>
<gene>
    <name evidence="2" type="ORF">chiPu_0025246</name>
</gene>
<name>A0A401TEI3_CHIPU</name>
<comment type="caution">
    <text evidence="2">The sequence shown here is derived from an EMBL/GenBank/DDBJ whole genome shotgun (WGS) entry which is preliminary data.</text>
</comment>
<evidence type="ECO:0000313" key="2">
    <source>
        <dbReference type="EMBL" id="GCC41064.1"/>
    </source>
</evidence>
<protein>
    <submittedName>
        <fullName evidence="2">Uncharacterized protein</fullName>
    </submittedName>
</protein>
<dbReference type="AlphaFoldDB" id="A0A401TEI3"/>
<keyword evidence="3" id="KW-1185">Reference proteome</keyword>
<reference evidence="2 3" key="1">
    <citation type="journal article" date="2018" name="Nat. Ecol. Evol.">
        <title>Shark genomes provide insights into elasmobranch evolution and the origin of vertebrates.</title>
        <authorList>
            <person name="Hara Y"/>
            <person name="Yamaguchi K"/>
            <person name="Onimaru K"/>
            <person name="Kadota M"/>
            <person name="Koyanagi M"/>
            <person name="Keeley SD"/>
            <person name="Tatsumi K"/>
            <person name="Tanaka K"/>
            <person name="Motone F"/>
            <person name="Kageyama Y"/>
            <person name="Nozu R"/>
            <person name="Adachi N"/>
            <person name="Nishimura O"/>
            <person name="Nakagawa R"/>
            <person name="Tanegashima C"/>
            <person name="Kiyatake I"/>
            <person name="Matsumoto R"/>
            <person name="Murakumo K"/>
            <person name="Nishida K"/>
            <person name="Terakita A"/>
            <person name="Kuratani S"/>
            <person name="Sato K"/>
            <person name="Hyodo S Kuraku.S."/>
        </authorList>
    </citation>
    <scope>NUCLEOTIDE SEQUENCE [LARGE SCALE GENOMIC DNA]</scope>
</reference>
<sequence length="344" mass="36643">MVTGSASRVPVAEDFSRAGLLPFEPPSPPRAGRAGIDGCGLSPSGQDAEGGAQSRQYSPRLPSVPQRSAVAHDRRPGSGTEPDGARGPGPASAEGAAPGHLTEGGPGLHGDTSPAPPLHRDRKTRSRKIARSQVTEGASSPHPTSTGLSESPRCPSALAGPCAQLRSGLRAGISTGHLNRVRPQRGRLDLPRGSFEIARAKTNPPGSFQTLRRGESAGRTGERRRVSLFEWDVVCVKLPFLWVTRACAAMAPTRGFHFSSCVGVAELSSRQRRGRGAAVEENENQTGFLLEIWESRQPHQIPSGSPPHDPDSPARFSPFRLLSLFLSSVGPFEIIHPFRGVRRQ</sequence>
<feature type="compositionally biased region" description="Low complexity" evidence="1">
    <location>
        <begin position="88"/>
        <end position="99"/>
    </location>
</feature>